<evidence type="ECO:0000256" key="1">
    <source>
        <dbReference type="SAM" id="MobiDB-lite"/>
    </source>
</evidence>
<proteinExistence type="predicted"/>
<accession>A0AAV2T8F0</accession>
<dbReference type="Pfam" id="PF23316">
    <property type="entry name" value="Ig_DLEC1_6th"/>
    <property type="match status" value="1"/>
</dbReference>
<dbReference type="PANTHER" id="PTHR46348:SF1">
    <property type="entry name" value="DELETED IN LUNG AND ESOPHAGEAL CANCER PROTEIN 1"/>
    <property type="match status" value="1"/>
</dbReference>
<dbReference type="PANTHER" id="PTHR46348">
    <property type="entry name" value="DELETED IN LUNG AND ESOPHAGEAL CANCER PROTEIN 1"/>
    <property type="match status" value="1"/>
</dbReference>
<gene>
    <name evidence="3" type="ORF">CDAUBV1_LOCUS7024</name>
</gene>
<dbReference type="GO" id="GO:0008285">
    <property type="term" value="P:negative regulation of cell population proliferation"/>
    <property type="evidence" value="ECO:0007669"/>
    <property type="project" value="InterPro"/>
</dbReference>
<dbReference type="Gene3D" id="2.60.40.10">
    <property type="entry name" value="Immunoglobulins"/>
    <property type="match status" value="7"/>
</dbReference>
<dbReference type="EMBL" id="CAXLJL010000157">
    <property type="protein sequence ID" value="CAL5133782.1"/>
    <property type="molecule type" value="Genomic_DNA"/>
</dbReference>
<feature type="region of interest" description="Disordered" evidence="1">
    <location>
        <begin position="862"/>
        <end position="883"/>
    </location>
</feature>
<name>A0AAV2T8F0_CALDB</name>
<evidence type="ECO:0000313" key="3">
    <source>
        <dbReference type="EMBL" id="CAL5133782.1"/>
    </source>
</evidence>
<evidence type="ECO:0000313" key="4">
    <source>
        <dbReference type="Proteomes" id="UP001497525"/>
    </source>
</evidence>
<organism evidence="3 4">
    <name type="scientific">Calicophoron daubneyi</name>
    <name type="common">Rumen fluke</name>
    <name type="synonym">Paramphistomum daubneyi</name>
    <dbReference type="NCBI Taxonomy" id="300641"/>
    <lineage>
        <taxon>Eukaryota</taxon>
        <taxon>Metazoa</taxon>
        <taxon>Spiralia</taxon>
        <taxon>Lophotrochozoa</taxon>
        <taxon>Platyhelminthes</taxon>
        <taxon>Trematoda</taxon>
        <taxon>Digenea</taxon>
        <taxon>Plagiorchiida</taxon>
        <taxon>Pronocephalata</taxon>
        <taxon>Paramphistomoidea</taxon>
        <taxon>Paramphistomidae</taxon>
        <taxon>Calicophoron</taxon>
    </lineage>
</organism>
<feature type="region of interest" description="Disordered" evidence="1">
    <location>
        <begin position="46"/>
        <end position="71"/>
    </location>
</feature>
<dbReference type="GO" id="GO:0015631">
    <property type="term" value="F:tubulin binding"/>
    <property type="evidence" value="ECO:0007669"/>
    <property type="project" value="TreeGrafter"/>
</dbReference>
<dbReference type="GO" id="GO:0005737">
    <property type="term" value="C:cytoplasm"/>
    <property type="evidence" value="ECO:0007669"/>
    <property type="project" value="TreeGrafter"/>
</dbReference>
<protein>
    <recommendedName>
        <fullName evidence="2">Deleted in lung and esophageal cancer protein 1 Ig-like domain-containing protein</fullName>
    </recommendedName>
</protein>
<dbReference type="InterPro" id="IPR059041">
    <property type="entry name" value="Ig_DLEC1_1"/>
</dbReference>
<feature type="domain" description="Deleted in lung and esophageal cancer protein 1 Ig-like" evidence="2">
    <location>
        <begin position="393"/>
        <end position="493"/>
    </location>
</feature>
<sequence>MNANRCPKTTASGLGFCARFHPETHQCAIGDTATKISATFSSNPFAEGADAGRVEEEEDFGGDPGERPPDELGIHPVLLADSLLILEGEKLSSIQTPRSLWVLTVLIGGWPPPDGTVKENGVLQLKGMWTVFSGLAGIPYDDARETQAFMSAWRPAGSVDHTFKSSAKKAPRTMLVRLVGRKLLGECLSPELYIGHAVTEDHAPRILPAASKALKRQINSDFELVDVKIKRMEECIRNTCISAASLATENSTSSSENTARHANADPMNCKKTRIKNYSLPVAISFEKADSLFQECGLLCLNDIFFNNKRMSERIIRKEASNKVPNSSQPKADKEWLLKEKKKTGQMIRRRFQPNIAELVGAAGELRKIKAKSEFRRNPRFRKDEQLSSTSDLFVACPKVVSFNSYRIGDLREVVVCNRSDLTRSIRLLPPRTKYFSVKEGKFPVPRNSAIAPGMHAKFTIQFLPDTLGEYRDEIIVEYEAQKEPLVIPIVAQRPKPNLVYPECVNLEECLIGDKKTVQLEVVNKSPEKESGIRLIIMDDHELEEFTKQGLRSFETFWSSANKSQALEVKAFTVTPRAFYLESLGSITLEISFRPLELGRNCAQLTLVGDSGTNEAMTIEGLGEDVRIALGSIADLAPNTNLSVLRSTFVDHSFAAYVYQFPTLYPYTVARKKLTIINLCHTDLQFVWSEFTQSEKTAEPELRTIASPLQAPTPFESVTEARSESQFAITPSQGVLCANNETVFELSCSPNKLGQLVGGFLFKLVSVPSVDGASMRVAGDMNALELEVRAESIPLPVVLEPSLINIPGKCLLGISTRRYIKLINGSSTCPITFCWQPEYHTSKIISNRSNSCHKSIDEPFNRHHTHSLHTTAPPPSDKEDHLPGEASEDNTFVVVFEPTMGVIEPRESLSVEICLSSSQSGSFVTDIPCHIDSLPGTPLWLRIEVEFSAPLLITNKPDCHFGLVRVGQLVERELILTNPGPTVQHWEMTVDKLEAELTIKPSEGNLEPFNSNRVTLALQPSKARSLRSHILIRSGDLLQESYLPLTAEIQSPMADISCKRLVLKQMYREVEKIELVQLTNLSLLEAEFKWLACFGADTKWVEVRTNPPNGTLGEHEALDIQIIITAHKQKKNTVYSVSRDLWRVSAKTCKSIVKRKEITDLHLPCYINGMDGYLDLCLSGTVLGLTVEARVECDEDERPQDQCLTIQNYAITSSSVTADYFLGPQINFGNQIGLYAPVERWIELCNPTPIPARISAKVERLGVVRKGEPSTTSSYRPKFGADLILCDHQKSVSELNELEPKPERRLLYEWCWDLLRGGQGACVIVHSALLFTDCSQFKSAGNLDRKLSEVRSTDSEVTWRIPGYSRLRICLLCVANLWGCYNDILQIHPFSERSDVESPEPPMLKLPLALTVVGSPVYFAANSPFGQITNSIGKKLNPDTMTKSCAFAIGEDAGRMNLRFGSHALGDGTVTKRIKLHNCSCVPLQLDWEVYLDDCDTRLLDLICHTNPAFELLSPDESLSDLGTEDNNEELSEVQDIEDMQLINVLIRPHDGSLIWRSSGSRQLPVNPSPQSLFTVCPEKLIIHPNEDGFINVIFHPEEVNDSCSREYPLEITAHALGYLTIANSLENTFVSRTGPLLTEQVRLDITAGMEYPSLTFEFEDHVPVEDDQKRLEFRVGMGEFLPGGSELSCPSSELLDQETFFLKDACGKVDSQFPHPAGVDMPGQMLYKTCILRRTFRIRSENTVPVWARMTVEQGNYFGFHSGSHTNVHLNSTHELILRPNRTENVTITFQLNYEQVLQFFEARDPSESVEEITEGHITVRDKLNITVGSVNLRSEKCQSSQMSHYQLVLETYIKKPSFRICPDDKLDFGTVFIGDIRQMSLRVVNMCSTRTLWFVHKDDDCAAVGSCMPDISATGNDGSEARMHDPEHSNYPEAFQISLTSGILEAKGTGGSQSGMDIVVRFKPIHKGHHQTTIRFRGLFGEPEQKITLKGEGSYDGCYHSFLSS</sequence>
<dbReference type="InterPro" id="IPR033304">
    <property type="entry name" value="DLEC1"/>
</dbReference>
<comment type="caution">
    <text evidence="3">The sequence shown here is derived from an EMBL/GenBank/DDBJ whole genome shotgun (WGS) entry which is preliminary data.</text>
</comment>
<dbReference type="Proteomes" id="UP001497525">
    <property type="component" value="Unassembled WGS sequence"/>
</dbReference>
<dbReference type="InterPro" id="IPR013783">
    <property type="entry name" value="Ig-like_fold"/>
</dbReference>
<evidence type="ECO:0000259" key="2">
    <source>
        <dbReference type="Pfam" id="PF23277"/>
    </source>
</evidence>
<dbReference type="GO" id="GO:0005929">
    <property type="term" value="C:cilium"/>
    <property type="evidence" value="ECO:0007669"/>
    <property type="project" value="TreeGrafter"/>
</dbReference>
<dbReference type="Pfam" id="PF23277">
    <property type="entry name" value="Ig_Dlec1_1"/>
    <property type="match status" value="1"/>
</dbReference>
<reference evidence="3" key="1">
    <citation type="submission" date="2024-06" db="EMBL/GenBank/DDBJ databases">
        <authorList>
            <person name="Liu X."/>
            <person name="Lenzi L."/>
            <person name="Haldenby T S."/>
            <person name="Uol C."/>
        </authorList>
    </citation>
    <scope>NUCLEOTIDE SEQUENCE</scope>
</reference>